<name>A0A2P5C793_PARAD</name>
<organism evidence="1 2">
    <name type="scientific">Parasponia andersonii</name>
    <name type="common">Sponia andersonii</name>
    <dbReference type="NCBI Taxonomy" id="3476"/>
    <lineage>
        <taxon>Eukaryota</taxon>
        <taxon>Viridiplantae</taxon>
        <taxon>Streptophyta</taxon>
        <taxon>Embryophyta</taxon>
        <taxon>Tracheophyta</taxon>
        <taxon>Spermatophyta</taxon>
        <taxon>Magnoliopsida</taxon>
        <taxon>eudicotyledons</taxon>
        <taxon>Gunneridae</taxon>
        <taxon>Pentapetalae</taxon>
        <taxon>rosids</taxon>
        <taxon>fabids</taxon>
        <taxon>Rosales</taxon>
        <taxon>Cannabaceae</taxon>
        <taxon>Parasponia</taxon>
    </lineage>
</organism>
<dbReference type="Proteomes" id="UP000237105">
    <property type="component" value="Unassembled WGS sequence"/>
</dbReference>
<dbReference type="EMBL" id="JXTB01000166">
    <property type="protein sequence ID" value="PON56865.1"/>
    <property type="molecule type" value="Genomic_DNA"/>
</dbReference>
<gene>
    <name evidence="1" type="ORF">PanWU01x14_178460</name>
</gene>
<evidence type="ECO:0000313" key="2">
    <source>
        <dbReference type="Proteomes" id="UP000237105"/>
    </source>
</evidence>
<sequence>MEGEVAMFSTPTCAARSVTEWRAHPACHAQLCLGGAPASRAQVHHICNIGPLARFPLELGRGCPVTHLGQTWPRLVVHVPRLSRPRSPPISVTFPAYLGHLPRLVPSVP</sequence>
<protein>
    <submittedName>
        <fullName evidence="1">Uncharacterized protein</fullName>
    </submittedName>
</protein>
<comment type="caution">
    <text evidence="1">The sequence shown here is derived from an EMBL/GenBank/DDBJ whole genome shotgun (WGS) entry which is preliminary data.</text>
</comment>
<evidence type="ECO:0000313" key="1">
    <source>
        <dbReference type="EMBL" id="PON56865.1"/>
    </source>
</evidence>
<reference evidence="2" key="1">
    <citation type="submission" date="2016-06" db="EMBL/GenBank/DDBJ databases">
        <title>Parallel loss of symbiosis genes in relatives of nitrogen-fixing non-legume Parasponia.</title>
        <authorList>
            <person name="Van Velzen R."/>
            <person name="Holmer R."/>
            <person name="Bu F."/>
            <person name="Rutten L."/>
            <person name="Van Zeijl A."/>
            <person name="Liu W."/>
            <person name="Santuari L."/>
            <person name="Cao Q."/>
            <person name="Sharma T."/>
            <person name="Shen D."/>
            <person name="Roswanjaya Y."/>
            <person name="Wardhani T."/>
            <person name="Kalhor M.S."/>
            <person name="Jansen J."/>
            <person name="Van den Hoogen J."/>
            <person name="Gungor B."/>
            <person name="Hartog M."/>
            <person name="Hontelez J."/>
            <person name="Verver J."/>
            <person name="Yang W.-C."/>
            <person name="Schijlen E."/>
            <person name="Repin R."/>
            <person name="Schilthuizen M."/>
            <person name="Schranz E."/>
            <person name="Heidstra R."/>
            <person name="Miyata K."/>
            <person name="Fedorova E."/>
            <person name="Kohlen W."/>
            <person name="Bisseling T."/>
            <person name="Smit S."/>
            <person name="Geurts R."/>
        </authorList>
    </citation>
    <scope>NUCLEOTIDE SEQUENCE [LARGE SCALE GENOMIC DNA]</scope>
    <source>
        <strain evidence="2">cv. WU1-14</strain>
    </source>
</reference>
<keyword evidence="2" id="KW-1185">Reference proteome</keyword>
<accession>A0A2P5C793</accession>
<dbReference type="AlphaFoldDB" id="A0A2P5C793"/>
<proteinExistence type="predicted"/>